<dbReference type="CDD" id="cd04301">
    <property type="entry name" value="NAT_SF"/>
    <property type="match status" value="1"/>
</dbReference>
<dbReference type="RefSeq" id="WP_345211825.1">
    <property type="nucleotide sequence ID" value="NZ_BAABFT010000007.1"/>
</dbReference>
<keyword evidence="5" id="KW-1185">Reference proteome</keyword>
<dbReference type="SUPFAM" id="SSF55729">
    <property type="entry name" value="Acyl-CoA N-acyltransferases (Nat)"/>
    <property type="match status" value="1"/>
</dbReference>
<sequence>MRETHKFLAEEDITFYKHLISYNLLEELDLYYIEENGVIWGFIGISGEALEMLFIDPQYFNKGYGRMLINFAIDKGVTRVDVNEQNPKALGFYLHMGFQIISRHLTDGAGKPYPVLELRRNTEH</sequence>
<evidence type="ECO:0000313" key="4">
    <source>
        <dbReference type="EMBL" id="GAA4326305.1"/>
    </source>
</evidence>
<evidence type="ECO:0000313" key="5">
    <source>
        <dbReference type="Proteomes" id="UP001500582"/>
    </source>
</evidence>
<evidence type="ECO:0000259" key="3">
    <source>
        <dbReference type="PROSITE" id="PS51186"/>
    </source>
</evidence>
<gene>
    <name evidence="4" type="ORF">GCM10023149_29010</name>
</gene>
<reference evidence="5" key="1">
    <citation type="journal article" date="2019" name="Int. J. Syst. Evol. Microbiol.">
        <title>The Global Catalogue of Microorganisms (GCM) 10K type strain sequencing project: providing services to taxonomists for standard genome sequencing and annotation.</title>
        <authorList>
            <consortium name="The Broad Institute Genomics Platform"/>
            <consortium name="The Broad Institute Genome Sequencing Center for Infectious Disease"/>
            <person name="Wu L."/>
            <person name="Ma J."/>
        </authorList>
    </citation>
    <scope>NUCLEOTIDE SEQUENCE [LARGE SCALE GENOMIC DNA]</scope>
    <source>
        <strain evidence="5">JCM 17705</strain>
    </source>
</reference>
<proteinExistence type="predicted"/>
<comment type="caution">
    <text evidence="4">The sequence shown here is derived from an EMBL/GenBank/DDBJ whole genome shotgun (WGS) entry which is preliminary data.</text>
</comment>
<feature type="domain" description="N-acetyltransferase" evidence="3">
    <location>
        <begin position="1"/>
        <end position="123"/>
    </location>
</feature>
<dbReference type="Pfam" id="PF13508">
    <property type="entry name" value="Acetyltransf_7"/>
    <property type="match status" value="1"/>
</dbReference>
<keyword evidence="1" id="KW-0808">Transferase</keyword>
<name>A0ABP8GKZ5_9SPHI</name>
<dbReference type="Gene3D" id="3.40.630.30">
    <property type="match status" value="1"/>
</dbReference>
<evidence type="ECO:0000256" key="1">
    <source>
        <dbReference type="ARBA" id="ARBA00022679"/>
    </source>
</evidence>
<dbReference type="PROSITE" id="PS51186">
    <property type="entry name" value="GNAT"/>
    <property type="match status" value="1"/>
</dbReference>
<keyword evidence="2" id="KW-0012">Acyltransferase</keyword>
<dbReference type="Proteomes" id="UP001500582">
    <property type="component" value="Unassembled WGS sequence"/>
</dbReference>
<dbReference type="PANTHER" id="PTHR43800:SF1">
    <property type="entry name" value="PEPTIDYL-LYSINE N-ACETYLTRANSFERASE YJAB"/>
    <property type="match status" value="1"/>
</dbReference>
<protein>
    <recommendedName>
        <fullName evidence="3">N-acetyltransferase domain-containing protein</fullName>
    </recommendedName>
</protein>
<evidence type="ECO:0000256" key="2">
    <source>
        <dbReference type="ARBA" id="ARBA00023315"/>
    </source>
</evidence>
<dbReference type="EMBL" id="BAABFT010000007">
    <property type="protein sequence ID" value="GAA4326305.1"/>
    <property type="molecule type" value="Genomic_DNA"/>
</dbReference>
<accession>A0ABP8GKZ5</accession>
<dbReference type="InterPro" id="IPR016181">
    <property type="entry name" value="Acyl_CoA_acyltransferase"/>
</dbReference>
<dbReference type="InterPro" id="IPR000182">
    <property type="entry name" value="GNAT_dom"/>
</dbReference>
<organism evidence="4 5">
    <name type="scientific">Mucilaginibacter gynuensis</name>
    <dbReference type="NCBI Taxonomy" id="1302236"/>
    <lineage>
        <taxon>Bacteria</taxon>
        <taxon>Pseudomonadati</taxon>
        <taxon>Bacteroidota</taxon>
        <taxon>Sphingobacteriia</taxon>
        <taxon>Sphingobacteriales</taxon>
        <taxon>Sphingobacteriaceae</taxon>
        <taxon>Mucilaginibacter</taxon>
    </lineage>
</organism>
<dbReference type="PANTHER" id="PTHR43800">
    <property type="entry name" value="PEPTIDYL-LYSINE N-ACETYLTRANSFERASE YJAB"/>
    <property type="match status" value="1"/>
</dbReference>